<sequence>MFFSRSAGDLQAPTTHGAAPTPGHLYYFRPISSRCRFPLALQPGPRARIVCCTADAENQDGQAYTNGSKRCLLPSASFRGLPSHANLA</sequence>
<comment type="caution">
    <text evidence="2">The sequence shown here is derived from an EMBL/GenBank/DDBJ whole genome shotgun (WGS) entry which is preliminary data.</text>
</comment>
<dbReference type="AlphaFoldDB" id="A0AAD9YLN4"/>
<feature type="region of interest" description="Disordered" evidence="1">
    <location>
        <begin position="1"/>
        <end position="22"/>
    </location>
</feature>
<dbReference type="Proteomes" id="UP001281614">
    <property type="component" value="Unassembled WGS sequence"/>
</dbReference>
<dbReference type="EMBL" id="VYYT01000090">
    <property type="protein sequence ID" value="KAK2770726.1"/>
    <property type="molecule type" value="Genomic_DNA"/>
</dbReference>
<gene>
    <name evidence="2" type="ORF">CKAH01_04233</name>
</gene>
<evidence type="ECO:0000313" key="2">
    <source>
        <dbReference type="EMBL" id="KAK2770726.1"/>
    </source>
</evidence>
<organism evidence="2 3">
    <name type="scientific">Colletotrichum kahawae</name>
    <name type="common">Coffee berry disease fungus</name>
    <dbReference type="NCBI Taxonomy" id="34407"/>
    <lineage>
        <taxon>Eukaryota</taxon>
        <taxon>Fungi</taxon>
        <taxon>Dikarya</taxon>
        <taxon>Ascomycota</taxon>
        <taxon>Pezizomycotina</taxon>
        <taxon>Sordariomycetes</taxon>
        <taxon>Hypocreomycetidae</taxon>
        <taxon>Glomerellales</taxon>
        <taxon>Glomerellaceae</taxon>
        <taxon>Colletotrichum</taxon>
        <taxon>Colletotrichum gloeosporioides species complex</taxon>
    </lineage>
</organism>
<evidence type="ECO:0000313" key="3">
    <source>
        <dbReference type="Proteomes" id="UP001281614"/>
    </source>
</evidence>
<protein>
    <submittedName>
        <fullName evidence="2">Uncharacterized protein</fullName>
    </submittedName>
</protein>
<accession>A0AAD9YLN4</accession>
<keyword evidence="3" id="KW-1185">Reference proteome</keyword>
<name>A0AAD9YLN4_COLKA</name>
<proteinExistence type="predicted"/>
<reference evidence="2" key="1">
    <citation type="submission" date="2023-02" db="EMBL/GenBank/DDBJ databases">
        <title>Colletotrichum kahawae CIFC_Que2 genome sequencing and assembly.</title>
        <authorList>
            <person name="Baroncelli R."/>
        </authorList>
    </citation>
    <scope>NUCLEOTIDE SEQUENCE</scope>
    <source>
        <strain evidence="2">CIFC_Que2</strain>
    </source>
</reference>
<evidence type="ECO:0000256" key="1">
    <source>
        <dbReference type="SAM" id="MobiDB-lite"/>
    </source>
</evidence>